<evidence type="ECO:0000313" key="1">
    <source>
        <dbReference type="EMBL" id="GAI10307.1"/>
    </source>
</evidence>
<proteinExistence type="predicted"/>
<reference evidence="1" key="1">
    <citation type="journal article" date="2014" name="Front. Microbiol.">
        <title>High frequency of phylogenetically diverse reductive dehalogenase-homologous genes in deep subseafloor sedimentary metagenomes.</title>
        <authorList>
            <person name="Kawai M."/>
            <person name="Futagami T."/>
            <person name="Toyoda A."/>
            <person name="Takaki Y."/>
            <person name="Nishi S."/>
            <person name="Hori S."/>
            <person name="Arai W."/>
            <person name="Tsubouchi T."/>
            <person name="Morono Y."/>
            <person name="Uchiyama I."/>
            <person name="Ito T."/>
            <person name="Fujiyama A."/>
            <person name="Inagaki F."/>
            <person name="Takami H."/>
        </authorList>
    </citation>
    <scope>NUCLEOTIDE SEQUENCE</scope>
    <source>
        <strain evidence="1">Expedition CK06-06</strain>
    </source>
</reference>
<dbReference type="Gene3D" id="3.40.50.720">
    <property type="entry name" value="NAD(P)-binding Rossmann-like Domain"/>
    <property type="match status" value="1"/>
</dbReference>
<dbReference type="AlphaFoldDB" id="X1KT89"/>
<protein>
    <submittedName>
        <fullName evidence="1">Uncharacterized protein</fullName>
    </submittedName>
</protein>
<organism evidence="1">
    <name type="scientific">marine sediment metagenome</name>
    <dbReference type="NCBI Taxonomy" id="412755"/>
    <lineage>
        <taxon>unclassified sequences</taxon>
        <taxon>metagenomes</taxon>
        <taxon>ecological metagenomes</taxon>
    </lineage>
</organism>
<sequence length="66" mass="7237">MRGIEDAVRAYDLVSKHNELLTEPVNFGNGKEIPIIDLANTIIELCGKKGIIKPSHVEPKPAEVKS</sequence>
<dbReference type="SUPFAM" id="SSF51735">
    <property type="entry name" value="NAD(P)-binding Rossmann-fold domains"/>
    <property type="match status" value="1"/>
</dbReference>
<gene>
    <name evidence="1" type="ORF">S06H3_12810</name>
</gene>
<dbReference type="EMBL" id="BARV01006255">
    <property type="protein sequence ID" value="GAI10307.1"/>
    <property type="molecule type" value="Genomic_DNA"/>
</dbReference>
<name>X1KT89_9ZZZZ</name>
<comment type="caution">
    <text evidence="1">The sequence shown here is derived from an EMBL/GenBank/DDBJ whole genome shotgun (WGS) entry which is preliminary data.</text>
</comment>
<dbReference type="InterPro" id="IPR036291">
    <property type="entry name" value="NAD(P)-bd_dom_sf"/>
</dbReference>
<accession>X1KT89</accession>